<sequence>LGRIFGKARKSQDDKAEKSILQGIKILNELQLKPLYAQGYHFLGELYANKGQQNKAIKNLKKAEGMFREMGMDYWLTKTDEVLKGL</sequence>
<dbReference type="InterPro" id="IPR011990">
    <property type="entry name" value="TPR-like_helical_dom_sf"/>
</dbReference>
<protein>
    <recommendedName>
        <fullName evidence="2">MalT-like TPR region domain-containing protein</fullName>
    </recommendedName>
</protein>
<dbReference type="SUPFAM" id="SSF48452">
    <property type="entry name" value="TPR-like"/>
    <property type="match status" value="1"/>
</dbReference>
<evidence type="ECO:0008006" key="2">
    <source>
        <dbReference type="Google" id="ProtNLM"/>
    </source>
</evidence>
<dbReference type="Gene3D" id="1.25.40.10">
    <property type="entry name" value="Tetratricopeptide repeat domain"/>
    <property type="match status" value="1"/>
</dbReference>
<dbReference type="AlphaFoldDB" id="A0A0F9KK68"/>
<organism evidence="1">
    <name type="scientific">marine sediment metagenome</name>
    <dbReference type="NCBI Taxonomy" id="412755"/>
    <lineage>
        <taxon>unclassified sequences</taxon>
        <taxon>metagenomes</taxon>
        <taxon>ecological metagenomes</taxon>
    </lineage>
</organism>
<proteinExistence type="predicted"/>
<feature type="non-terminal residue" evidence="1">
    <location>
        <position position="1"/>
    </location>
</feature>
<gene>
    <name evidence="1" type="ORF">LCGC14_1624300</name>
</gene>
<accession>A0A0F9KK68</accession>
<evidence type="ECO:0000313" key="1">
    <source>
        <dbReference type="EMBL" id="KKM22538.1"/>
    </source>
</evidence>
<reference evidence="1" key="1">
    <citation type="journal article" date="2015" name="Nature">
        <title>Complex archaea that bridge the gap between prokaryotes and eukaryotes.</title>
        <authorList>
            <person name="Spang A."/>
            <person name="Saw J.H."/>
            <person name="Jorgensen S.L."/>
            <person name="Zaremba-Niedzwiedzka K."/>
            <person name="Martijn J."/>
            <person name="Lind A.E."/>
            <person name="van Eijk R."/>
            <person name="Schleper C."/>
            <person name="Guy L."/>
            <person name="Ettema T.J."/>
        </authorList>
    </citation>
    <scope>NUCLEOTIDE SEQUENCE</scope>
</reference>
<dbReference type="EMBL" id="LAZR01013313">
    <property type="protein sequence ID" value="KKM22538.1"/>
    <property type="molecule type" value="Genomic_DNA"/>
</dbReference>
<name>A0A0F9KK68_9ZZZZ</name>
<comment type="caution">
    <text evidence="1">The sequence shown here is derived from an EMBL/GenBank/DDBJ whole genome shotgun (WGS) entry which is preliminary data.</text>
</comment>